<evidence type="ECO:0000313" key="10">
    <source>
        <dbReference type="Proteomes" id="UP000247409"/>
    </source>
</evidence>
<evidence type="ECO:0000256" key="1">
    <source>
        <dbReference type="ARBA" id="ARBA00007317"/>
    </source>
</evidence>
<dbReference type="InterPro" id="IPR011053">
    <property type="entry name" value="Single_hybrid_motif"/>
</dbReference>
<gene>
    <name evidence="9" type="ORF">BWQ96_02166</name>
</gene>
<dbReference type="PROSITE" id="PS51826">
    <property type="entry name" value="PSBD"/>
    <property type="match status" value="1"/>
</dbReference>
<dbReference type="Proteomes" id="UP000247409">
    <property type="component" value="Unassembled WGS sequence"/>
</dbReference>
<accession>A0A2V3J1G0</accession>
<dbReference type="EMBL" id="NBIV01000016">
    <property type="protein sequence ID" value="PXF48214.1"/>
    <property type="molecule type" value="Genomic_DNA"/>
</dbReference>
<evidence type="ECO:0000313" key="9">
    <source>
        <dbReference type="EMBL" id="PXF48214.1"/>
    </source>
</evidence>
<keyword evidence="2 5" id="KW-0808">Transferase</keyword>
<evidence type="ECO:0000256" key="4">
    <source>
        <dbReference type="ARBA" id="ARBA00023315"/>
    </source>
</evidence>
<reference evidence="9 10" key="1">
    <citation type="journal article" date="2018" name="Mol. Biol. Evol.">
        <title>Analysis of the draft genome of the red seaweed Gracilariopsis chorda provides insights into genome size evolution in Rhodophyta.</title>
        <authorList>
            <person name="Lee J."/>
            <person name="Yang E.C."/>
            <person name="Graf L."/>
            <person name="Yang J.H."/>
            <person name="Qiu H."/>
            <person name="Zel Zion U."/>
            <person name="Chan C.X."/>
            <person name="Stephens T.G."/>
            <person name="Weber A.P.M."/>
            <person name="Boo G.H."/>
            <person name="Boo S.M."/>
            <person name="Kim K.M."/>
            <person name="Shin Y."/>
            <person name="Jung M."/>
            <person name="Lee S.J."/>
            <person name="Yim H.S."/>
            <person name="Lee J.H."/>
            <person name="Bhattacharya D."/>
            <person name="Yoon H.S."/>
        </authorList>
    </citation>
    <scope>NUCLEOTIDE SEQUENCE [LARGE SCALE GENOMIC DNA]</scope>
    <source>
        <strain evidence="9 10">SKKU-2015</strain>
        <tissue evidence="9">Whole body</tissue>
    </source>
</reference>
<feature type="compositionally biased region" description="Pro residues" evidence="6">
    <location>
        <begin position="92"/>
        <end position="112"/>
    </location>
</feature>
<proteinExistence type="inferred from homology"/>
<dbReference type="GO" id="GO:0045254">
    <property type="term" value="C:pyruvate dehydrogenase complex"/>
    <property type="evidence" value="ECO:0007669"/>
    <property type="project" value="UniProtKB-UniRule"/>
</dbReference>
<comment type="catalytic activity">
    <reaction evidence="5">
        <text>N(6)-[(R)-dihydrolipoyl]-L-lysyl-[protein] + acetyl-CoA = N(6)-[(R)-S(8)-acetyldihydrolipoyl]-L-lysyl-[protein] + CoA</text>
        <dbReference type="Rhea" id="RHEA:17017"/>
        <dbReference type="Rhea" id="RHEA-COMP:10475"/>
        <dbReference type="Rhea" id="RHEA-COMP:10478"/>
        <dbReference type="ChEBI" id="CHEBI:57287"/>
        <dbReference type="ChEBI" id="CHEBI:57288"/>
        <dbReference type="ChEBI" id="CHEBI:83100"/>
        <dbReference type="ChEBI" id="CHEBI:83111"/>
        <dbReference type="EC" id="2.3.1.12"/>
    </reaction>
</comment>
<dbReference type="AlphaFoldDB" id="A0A2V3J1G0"/>
<feature type="compositionally biased region" description="Low complexity" evidence="6">
    <location>
        <begin position="113"/>
        <end position="125"/>
    </location>
</feature>
<dbReference type="EC" id="2.3.1.12" evidence="5"/>
<dbReference type="InterPro" id="IPR004167">
    <property type="entry name" value="PSBD"/>
</dbReference>
<sequence>MEVGTIQEWKKKVGDEIEGGEVIAEIETDKATRSYEYNDDGYLAKVFFEDGAADVPVGTPVAVVVEEEEDIAAFKDYVPDEGTVEDTTEPQPSEPTPEPVPPIPMPSTPQTPQPAATPVAAAHTTTSRVLASPLARVSAANASLPLKSITGTGPGGRVIAADVEDALVHGVPEPAPAMPAQVPGMPLYTDVEVTKFKRVTAERLLQSKQTVPHYYLTVQCEVDNMLELRSTINSKARDGEYKISVNDFVIKAAAAALRKVPEVNAQWMGDKIRMYHAADISIAVQTEQGLITPIVKDADRKGLKEISSDVKELATKARDNALAPEEFMGGTFTISNLGMFGVSNFSAIVNPPQAAILAVGNSEQRVVPDESAPSGFGTKTFMNVTLSCDHRVVDGAVGAQWLSQFKSCLEDPVNIIM</sequence>
<dbReference type="GO" id="GO:0006086">
    <property type="term" value="P:pyruvate decarboxylation to acetyl-CoA"/>
    <property type="evidence" value="ECO:0007669"/>
    <property type="project" value="InterPro"/>
</dbReference>
<dbReference type="PROSITE" id="PS50968">
    <property type="entry name" value="BIOTINYL_LIPOYL"/>
    <property type="match status" value="1"/>
</dbReference>
<comment type="function">
    <text evidence="5">The pyruvate dehydrogenase complex catalyzes the overall conversion of pyruvate to acetyl-CoA and CO(2).</text>
</comment>
<dbReference type="Pfam" id="PF02817">
    <property type="entry name" value="E3_binding"/>
    <property type="match status" value="1"/>
</dbReference>
<dbReference type="Pfam" id="PF00364">
    <property type="entry name" value="Biotin_lipoyl"/>
    <property type="match status" value="1"/>
</dbReference>
<feature type="domain" description="Peripheral subunit-binding (PSBD)" evidence="8">
    <location>
        <begin position="130"/>
        <end position="167"/>
    </location>
</feature>
<dbReference type="PANTHER" id="PTHR23151:SF90">
    <property type="entry name" value="DIHYDROLIPOYLLYSINE-RESIDUE ACETYLTRANSFERASE COMPONENT OF PYRUVATE DEHYDROGENASE COMPLEX, MITOCHONDRIAL-RELATED"/>
    <property type="match status" value="1"/>
</dbReference>
<evidence type="ECO:0000259" key="8">
    <source>
        <dbReference type="PROSITE" id="PS51826"/>
    </source>
</evidence>
<evidence type="ECO:0000256" key="3">
    <source>
        <dbReference type="ARBA" id="ARBA00022823"/>
    </source>
</evidence>
<dbReference type="Gene3D" id="4.10.320.10">
    <property type="entry name" value="E3-binding domain"/>
    <property type="match status" value="1"/>
</dbReference>
<evidence type="ECO:0000256" key="2">
    <source>
        <dbReference type="ARBA" id="ARBA00022679"/>
    </source>
</evidence>
<comment type="caution">
    <text evidence="9">The sequence shown here is derived from an EMBL/GenBank/DDBJ whole genome shotgun (WGS) entry which is preliminary data.</text>
</comment>
<dbReference type="GO" id="GO:0005739">
    <property type="term" value="C:mitochondrion"/>
    <property type="evidence" value="ECO:0007669"/>
    <property type="project" value="UniProtKB-SubCell"/>
</dbReference>
<dbReference type="InterPro" id="IPR045257">
    <property type="entry name" value="E2/Pdx1"/>
</dbReference>
<organism evidence="9 10">
    <name type="scientific">Gracilariopsis chorda</name>
    <dbReference type="NCBI Taxonomy" id="448386"/>
    <lineage>
        <taxon>Eukaryota</taxon>
        <taxon>Rhodophyta</taxon>
        <taxon>Florideophyceae</taxon>
        <taxon>Rhodymeniophycidae</taxon>
        <taxon>Gracilariales</taxon>
        <taxon>Gracilariaceae</taxon>
        <taxon>Gracilariopsis</taxon>
    </lineage>
</organism>
<dbReference type="STRING" id="448386.A0A2V3J1G0"/>
<keyword evidence="10" id="KW-1185">Reference proteome</keyword>
<dbReference type="NCBIfam" id="TIGR01349">
    <property type="entry name" value="PDHac_trf_mito"/>
    <property type="match status" value="1"/>
</dbReference>
<evidence type="ECO:0000256" key="5">
    <source>
        <dbReference type="RuleBase" id="RU361137"/>
    </source>
</evidence>
<dbReference type="FunFam" id="3.30.559.10:FF:000003">
    <property type="entry name" value="Acetyltransferase component of pyruvate dehydrogenase complex"/>
    <property type="match status" value="1"/>
</dbReference>
<dbReference type="OrthoDB" id="537444at2759"/>
<name>A0A2V3J1G0_9FLOR</name>
<dbReference type="Pfam" id="PF00198">
    <property type="entry name" value="2-oxoacid_dh"/>
    <property type="match status" value="1"/>
</dbReference>
<dbReference type="Gene3D" id="2.40.50.100">
    <property type="match status" value="1"/>
</dbReference>
<dbReference type="GO" id="GO:0004742">
    <property type="term" value="F:dihydrolipoyllysine-residue acetyltransferase activity"/>
    <property type="evidence" value="ECO:0007669"/>
    <property type="project" value="UniProtKB-UniRule"/>
</dbReference>
<evidence type="ECO:0000259" key="7">
    <source>
        <dbReference type="PROSITE" id="PS50968"/>
    </source>
</evidence>
<dbReference type="PANTHER" id="PTHR23151">
    <property type="entry name" value="DIHYDROLIPOAMIDE ACETYL/SUCCINYL-TRANSFERASE-RELATED"/>
    <property type="match status" value="1"/>
</dbReference>
<feature type="region of interest" description="Disordered" evidence="6">
    <location>
        <begin position="78"/>
        <end position="125"/>
    </location>
</feature>
<evidence type="ECO:0000256" key="6">
    <source>
        <dbReference type="SAM" id="MobiDB-lite"/>
    </source>
</evidence>
<keyword evidence="3 5" id="KW-0450">Lipoyl</keyword>
<dbReference type="InterPro" id="IPR036625">
    <property type="entry name" value="E3-bd_dom_sf"/>
</dbReference>
<feature type="domain" description="Lipoyl-binding" evidence="7">
    <location>
        <begin position="1"/>
        <end position="65"/>
    </location>
</feature>
<dbReference type="SUPFAM" id="SSF47005">
    <property type="entry name" value="Peripheral subunit-binding domain of 2-oxo acid dehydrogenase complex"/>
    <property type="match status" value="1"/>
</dbReference>
<protein>
    <recommendedName>
        <fullName evidence="5">Acetyltransferase component of pyruvate dehydrogenase complex</fullName>
        <ecNumber evidence="5">2.3.1.12</ecNumber>
    </recommendedName>
</protein>
<comment type="cofactor">
    <cofactor evidence="5">
        <name>(R)-lipoate</name>
        <dbReference type="ChEBI" id="CHEBI:83088"/>
    </cofactor>
    <text evidence="5">Binds 1 lipoyl cofactor covalently.</text>
</comment>
<comment type="similarity">
    <text evidence="1 5">Belongs to the 2-oxoacid dehydrogenase family.</text>
</comment>
<keyword evidence="4 5" id="KW-0012">Acyltransferase</keyword>
<dbReference type="FunFam" id="2.40.50.100:FF:000010">
    <property type="entry name" value="Acetyltransferase component of pyruvate dehydrogenase complex"/>
    <property type="match status" value="1"/>
</dbReference>
<dbReference type="InterPro" id="IPR006257">
    <property type="entry name" value="LAT1"/>
</dbReference>
<dbReference type="InterPro" id="IPR000089">
    <property type="entry name" value="Biotin_lipoyl"/>
</dbReference>
<dbReference type="InterPro" id="IPR001078">
    <property type="entry name" value="2-oxoacid_DH_actylTfrase"/>
</dbReference>
<dbReference type="SUPFAM" id="SSF51230">
    <property type="entry name" value="Single hybrid motif"/>
    <property type="match status" value="1"/>
</dbReference>
<dbReference type="Gene3D" id="3.30.559.10">
    <property type="entry name" value="Chloramphenicol acetyltransferase-like domain"/>
    <property type="match status" value="1"/>
</dbReference>
<dbReference type="CDD" id="cd06849">
    <property type="entry name" value="lipoyl_domain"/>
    <property type="match status" value="1"/>
</dbReference>
<comment type="subcellular location">
    <subcellularLocation>
        <location evidence="5">Mitochondrion</location>
    </subcellularLocation>
</comment>
<dbReference type="SUPFAM" id="SSF52777">
    <property type="entry name" value="CoA-dependent acyltransferases"/>
    <property type="match status" value="1"/>
</dbReference>
<dbReference type="InterPro" id="IPR023213">
    <property type="entry name" value="CAT-like_dom_sf"/>
</dbReference>